<feature type="compositionally biased region" description="Low complexity" evidence="12">
    <location>
        <begin position="33"/>
        <end position="47"/>
    </location>
</feature>
<evidence type="ECO:0000256" key="1">
    <source>
        <dbReference type="ARBA" id="ARBA00000365"/>
    </source>
</evidence>
<evidence type="ECO:0000256" key="9">
    <source>
        <dbReference type="ARBA" id="ARBA00023180"/>
    </source>
</evidence>
<feature type="domain" description="Glycoside hydrolase family 38 central" evidence="13">
    <location>
        <begin position="391"/>
        <end position="466"/>
    </location>
</feature>
<feature type="signal peptide" evidence="11">
    <location>
        <begin position="1"/>
        <end position="23"/>
    </location>
</feature>
<dbReference type="EC" id="3.2.1.-" evidence="11"/>
<dbReference type="GO" id="GO:0030246">
    <property type="term" value="F:carbohydrate binding"/>
    <property type="evidence" value="ECO:0007669"/>
    <property type="project" value="InterPro"/>
</dbReference>
<dbReference type="FunFam" id="3.20.110.10:FF:000001">
    <property type="entry name" value="Alpha-mannosidase"/>
    <property type="match status" value="1"/>
</dbReference>
<evidence type="ECO:0000256" key="4">
    <source>
        <dbReference type="ARBA" id="ARBA00022723"/>
    </source>
</evidence>
<evidence type="ECO:0000313" key="15">
    <source>
        <dbReference type="RefSeq" id="XP_030753922.1"/>
    </source>
</evidence>
<dbReference type="InterPro" id="IPR011330">
    <property type="entry name" value="Glyco_hydro/deAcase_b/a-brl"/>
</dbReference>
<dbReference type="KEGG" id="soy:115880780"/>
<dbReference type="GO" id="GO:0004559">
    <property type="term" value="F:alpha-mannosidase activity"/>
    <property type="evidence" value="ECO:0007669"/>
    <property type="project" value="UniProtKB-EC"/>
</dbReference>
<keyword evidence="8" id="KW-1015">Disulfide bond</keyword>
<evidence type="ECO:0000313" key="14">
    <source>
        <dbReference type="Proteomes" id="UP000504635"/>
    </source>
</evidence>
<evidence type="ECO:0000256" key="10">
    <source>
        <dbReference type="ARBA" id="ARBA00023295"/>
    </source>
</evidence>
<protein>
    <recommendedName>
        <fullName evidence="3 11">Alpha-mannosidase</fullName>
        <ecNumber evidence="11">3.2.1.-</ecNumber>
    </recommendedName>
</protein>
<dbReference type="Gene3D" id="2.70.98.30">
    <property type="entry name" value="Golgi alpha-mannosidase II, domain 4"/>
    <property type="match status" value="1"/>
</dbReference>
<dbReference type="GeneID" id="115880780"/>
<dbReference type="InterPro" id="IPR027291">
    <property type="entry name" value="Glyco_hydro_38_N_sf"/>
</dbReference>
<dbReference type="Gene3D" id="2.60.40.1180">
    <property type="entry name" value="Golgi alpha-mannosidase II"/>
    <property type="match status" value="1"/>
</dbReference>
<evidence type="ECO:0000256" key="11">
    <source>
        <dbReference type="RuleBase" id="RU361199"/>
    </source>
</evidence>
<dbReference type="CDD" id="cd10810">
    <property type="entry name" value="GH38N_AMII_LAM_like"/>
    <property type="match status" value="1"/>
</dbReference>
<keyword evidence="5 11" id="KW-0732">Signal</keyword>
<dbReference type="Gene3D" id="2.60.40.1360">
    <property type="match status" value="1"/>
</dbReference>
<keyword evidence="6 11" id="KW-0378">Hydrolase</keyword>
<dbReference type="InterPro" id="IPR013780">
    <property type="entry name" value="Glyco_hydro_b"/>
</dbReference>
<evidence type="ECO:0000256" key="5">
    <source>
        <dbReference type="ARBA" id="ARBA00022729"/>
    </source>
</evidence>
<feature type="chain" id="PRO_5044518480" description="Alpha-mannosidase" evidence="11">
    <location>
        <begin position="24"/>
        <end position="1061"/>
    </location>
</feature>
<dbReference type="FunFam" id="1.20.1270.50:FF:000003">
    <property type="entry name" value="Alpha-mannosidase"/>
    <property type="match status" value="1"/>
</dbReference>
<dbReference type="GO" id="GO:0005764">
    <property type="term" value="C:lysosome"/>
    <property type="evidence" value="ECO:0007669"/>
    <property type="project" value="TreeGrafter"/>
</dbReference>
<dbReference type="FunFam" id="2.70.98.30:FF:000003">
    <property type="entry name" value="Alpha-mannosidase"/>
    <property type="match status" value="1"/>
</dbReference>
<dbReference type="GO" id="GO:0046872">
    <property type="term" value="F:metal ion binding"/>
    <property type="evidence" value="ECO:0007669"/>
    <property type="project" value="UniProtKB-KW"/>
</dbReference>
<evidence type="ECO:0000256" key="3">
    <source>
        <dbReference type="ARBA" id="ARBA00012752"/>
    </source>
</evidence>
<dbReference type="Pfam" id="PF09261">
    <property type="entry name" value="Alpha-mann_mid"/>
    <property type="match status" value="1"/>
</dbReference>
<name>A0A6J2XR92_SITOR</name>
<dbReference type="RefSeq" id="XP_030753922.1">
    <property type="nucleotide sequence ID" value="XM_030898062.1"/>
</dbReference>
<keyword evidence="14" id="KW-1185">Reference proteome</keyword>
<reference evidence="15 16" key="1">
    <citation type="submission" date="2025-04" db="UniProtKB">
        <authorList>
            <consortium name="RefSeq"/>
        </authorList>
    </citation>
    <scope>IDENTIFICATION</scope>
    <source>
        <tissue evidence="15 16">Gonads</tissue>
    </source>
</reference>
<evidence type="ECO:0000256" key="2">
    <source>
        <dbReference type="ARBA" id="ARBA00009792"/>
    </source>
</evidence>
<sequence length="1061" mass="120792">MRIIFNGSIFFVILSILIGNGHSAPPPYPTAPIFPGTTDKPTTTTAKPHPKNCGYSSCPAIKERYINVHIVPHTHDDVGWLKTVDQYFYGSKSDIQNAGVQYILDTVIDSLRKDKNRRFIYVETAFFWKWWIKQHDIVKARVRKLVNNGQLEFISGGWSMNDEAATHYHSIIDQMTWGLRKLNDTFGECGRPRIGWQIDPFGHSKEMANIFAQLGFDALLLGRIDYQDKAYRWKTRTPEVVWRASSSLGESSDIFTGVMYNVYGPPPGFCFDILCGDEPIIDDKKSFEYNVNRRVDEFLEYATNASKVYTTNNIIITMGEDFNYQDAEAWFINLDKLILYANARQVNGSKFNLLYSTPSCYVKAIHDETANNKSWLLKNDDFFPYASDPHAYWTGYFTSRPAIKRFERYGNNFLQVCKQLYALADLGPEDRIDLNALREAMGVMQHHDAVTGTEKQHVANDYARLLQRGIEECEIISNAALNKLTNGTTNSSSHNPEESVQPFYHCPLANISQCASTENLDNFVVTIYNPLSRSIDKVINIPVVGGSYNVTDSKGVAVLTQLVPIADFVINIPGRSSNATYDLYFVATAIPALGFKSYIVSKTKSKNNDYNSEETSNRISIKDTDTSFQINSLTGLITEVRVDGVSMPLTQNFFYYEGYVGDNRVFSNRSSGAYVFRPYGPIKPASNGVRFTPIIGEIIAEARQTFNEYISQSIRINRIENYIEFDWVIGPLPTNELRGREIVTRYSTNFQSNSTFYTDSNGKEMLKRRINFRPTWKLNVSEPVSGNYYPVTSKITIRDEQQHLELAVLNDRAQGGSSLNDGEIELMIHRNCLHDDAFGVGEALNETAFGKGLVIRGSHYLTFGYTDNRKAQTPAFIEKDIAQKKLLDSWTFISPLQTTPKEYQKSRIMELSGLRTALPPNVNVLTLEPWIGFSFLLRLEHVFEQNEDPTYSKSAVVKLKDLFTAFEIVSVQETTLGGNQWMKDNNRMKFNTNGTLEDLVYEDIDLNIEDSTVQKLWMEQNIRKDNVKREVIIDAEDNMENFEIVLNPSQIRTFIIDIKKV</sequence>
<dbReference type="Gene3D" id="3.20.110.10">
    <property type="entry name" value="Glycoside hydrolase 38, N terminal domain"/>
    <property type="match status" value="1"/>
</dbReference>
<dbReference type="InterPro" id="IPR041147">
    <property type="entry name" value="GH38_C"/>
</dbReference>
<dbReference type="Pfam" id="PF07748">
    <property type="entry name" value="Glyco_hydro_38C"/>
    <property type="match status" value="1"/>
</dbReference>
<dbReference type="GO" id="GO:0006013">
    <property type="term" value="P:mannose metabolic process"/>
    <property type="evidence" value="ECO:0007669"/>
    <property type="project" value="InterPro"/>
</dbReference>
<dbReference type="PANTHER" id="PTHR11607">
    <property type="entry name" value="ALPHA-MANNOSIDASE"/>
    <property type="match status" value="1"/>
</dbReference>
<keyword evidence="7 11" id="KW-0862">Zinc</keyword>
<dbReference type="Pfam" id="PF17677">
    <property type="entry name" value="Glyco_hydro38C2"/>
    <property type="match status" value="1"/>
</dbReference>
<dbReference type="Gene3D" id="1.20.1270.50">
    <property type="entry name" value="Glycoside hydrolase family 38, central domain"/>
    <property type="match status" value="2"/>
</dbReference>
<dbReference type="Proteomes" id="UP000504635">
    <property type="component" value="Unplaced"/>
</dbReference>
<dbReference type="FunFam" id="2.60.40.1180:FF:000018">
    <property type="entry name" value="Alpha-mannosidase"/>
    <property type="match status" value="1"/>
</dbReference>
<dbReference type="InterPro" id="IPR015341">
    <property type="entry name" value="Glyco_hydro_38_cen"/>
</dbReference>
<dbReference type="OrthoDB" id="2016903at2759"/>
<dbReference type="PANTHER" id="PTHR11607:SF3">
    <property type="entry name" value="LYSOSOMAL ALPHA-MANNOSIDASE"/>
    <property type="match status" value="1"/>
</dbReference>
<dbReference type="InterPro" id="IPR048534">
    <property type="entry name" value="Man2a1-like_dom"/>
</dbReference>
<keyword evidence="9" id="KW-0325">Glycoprotein</keyword>
<comment type="similarity">
    <text evidence="2 11">Belongs to the glycosyl hydrolase 38 family.</text>
</comment>
<dbReference type="InterPro" id="IPR000602">
    <property type="entry name" value="Glyco_hydro_38_N"/>
</dbReference>
<dbReference type="InterPro" id="IPR050843">
    <property type="entry name" value="Glycosyl_Hydrlase_38"/>
</dbReference>
<dbReference type="SMART" id="SM00872">
    <property type="entry name" value="Alpha-mann_mid"/>
    <property type="match status" value="1"/>
</dbReference>
<keyword evidence="4 11" id="KW-0479">Metal-binding</keyword>
<dbReference type="SUPFAM" id="SSF88713">
    <property type="entry name" value="Glycoside hydrolase/deacetylase"/>
    <property type="match status" value="1"/>
</dbReference>
<proteinExistence type="inferred from homology"/>
<dbReference type="InterPro" id="IPR011013">
    <property type="entry name" value="Gal_mutarotase_sf_dom"/>
</dbReference>
<dbReference type="AlphaFoldDB" id="A0A6J2XR92"/>
<dbReference type="RefSeq" id="XP_030753923.1">
    <property type="nucleotide sequence ID" value="XM_030898063.1"/>
</dbReference>
<dbReference type="Pfam" id="PF21260">
    <property type="entry name" value="Laman-like_dom"/>
    <property type="match status" value="1"/>
</dbReference>
<dbReference type="SUPFAM" id="SSF74650">
    <property type="entry name" value="Galactose mutarotase-like"/>
    <property type="match status" value="1"/>
</dbReference>
<feature type="region of interest" description="Disordered" evidence="12">
    <location>
        <begin position="29"/>
        <end position="49"/>
    </location>
</feature>
<gene>
    <name evidence="15 16" type="primary">LOC115880780</name>
</gene>
<accession>A0A6J2XR92</accession>
<dbReference type="Pfam" id="PF01074">
    <property type="entry name" value="Glyco_hydro_38N"/>
    <property type="match status" value="1"/>
</dbReference>
<dbReference type="InterPro" id="IPR028995">
    <property type="entry name" value="Glyco_hydro_57/38_cen_sf"/>
</dbReference>
<evidence type="ECO:0000256" key="7">
    <source>
        <dbReference type="ARBA" id="ARBA00022833"/>
    </source>
</evidence>
<comment type="cofactor">
    <cofactor evidence="11">
        <name>Zn(2+)</name>
        <dbReference type="ChEBI" id="CHEBI:29105"/>
    </cofactor>
    <text evidence="11">Binds 1 zinc ion per subunit.</text>
</comment>
<evidence type="ECO:0000313" key="16">
    <source>
        <dbReference type="RefSeq" id="XP_030753923.1"/>
    </source>
</evidence>
<organism evidence="14 15">
    <name type="scientific">Sitophilus oryzae</name>
    <name type="common">Rice weevil</name>
    <name type="synonym">Curculio oryzae</name>
    <dbReference type="NCBI Taxonomy" id="7048"/>
    <lineage>
        <taxon>Eukaryota</taxon>
        <taxon>Metazoa</taxon>
        <taxon>Ecdysozoa</taxon>
        <taxon>Arthropoda</taxon>
        <taxon>Hexapoda</taxon>
        <taxon>Insecta</taxon>
        <taxon>Pterygota</taxon>
        <taxon>Neoptera</taxon>
        <taxon>Endopterygota</taxon>
        <taxon>Coleoptera</taxon>
        <taxon>Polyphaga</taxon>
        <taxon>Cucujiformia</taxon>
        <taxon>Curculionidae</taxon>
        <taxon>Dryophthorinae</taxon>
        <taxon>Sitophilus</taxon>
    </lineage>
</organism>
<dbReference type="InterPro" id="IPR037094">
    <property type="entry name" value="Glyco_hydro_38_cen_sf"/>
</dbReference>
<evidence type="ECO:0000256" key="12">
    <source>
        <dbReference type="SAM" id="MobiDB-lite"/>
    </source>
</evidence>
<evidence type="ECO:0000256" key="6">
    <source>
        <dbReference type="ARBA" id="ARBA00022801"/>
    </source>
</evidence>
<evidence type="ECO:0000259" key="13">
    <source>
        <dbReference type="SMART" id="SM00872"/>
    </source>
</evidence>
<dbReference type="FunFam" id="1.20.1270.50:FF:000002">
    <property type="entry name" value="Alpha-mannosidase"/>
    <property type="match status" value="1"/>
</dbReference>
<dbReference type="InterPro" id="IPR011682">
    <property type="entry name" value="Glyco_hydro_38_C"/>
</dbReference>
<comment type="catalytic activity">
    <reaction evidence="1">
        <text>Hydrolysis of terminal, non-reducing alpha-D-mannose residues in alpha-D-mannosides.</text>
        <dbReference type="EC" id="3.2.1.24"/>
    </reaction>
</comment>
<evidence type="ECO:0000256" key="8">
    <source>
        <dbReference type="ARBA" id="ARBA00023157"/>
    </source>
</evidence>
<dbReference type="SUPFAM" id="SSF88688">
    <property type="entry name" value="Families 57/38 glycoside transferase middle domain"/>
    <property type="match status" value="1"/>
</dbReference>
<keyword evidence="10 11" id="KW-0326">Glycosidase</keyword>